<dbReference type="EMBL" id="OZ075125">
    <property type="protein sequence ID" value="CAL4930211.1"/>
    <property type="molecule type" value="Genomic_DNA"/>
</dbReference>
<reference evidence="3" key="1">
    <citation type="submission" date="2024-06" db="EMBL/GenBank/DDBJ databases">
        <authorList>
            <person name="Ryan C."/>
        </authorList>
    </citation>
    <scope>NUCLEOTIDE SEQUENCE [LARGE SCALE GENOMIC DNA]</scope>
</reference>
<gene>
    <name evidence="2" type="ORF">URODEC1_LOCUS26290</name>
</gene>
<evidence type="ECO:0000256" key="1">
    <source>
        <dbReference type="SAM" id="MobiDB-lite"/>
    </source>
</evidence>
<dbReference type="AlphaFoldDB" id="A0ABC8XRU8"/>
<sequence>MDEQAALPAPAMDENKEAIPSMAPPGKEDGMALRSDAVAPPGKKDEMALRSDADAEMWKVNPVAMLGNGGVILVLFETPSGFALFSYDGLKLFQPDAIHNIWGEFVKDFMRPVWLKDFKPFKDKASALNLDTGVNKDLASMIGNVISPDQKLAVGKREYKIIIEHYLGISCLYSDEVMELMWGLQNLMPHYLPKEVSKMTKDDCLPMCKGIMFLLNSYGFDVKPEMVNENIIEMACLVLECDFNVKKHAKELHYAGELLKAISEIDFEDWDLLKLATALMIVGYPKGEQIVAGNLQKCVFQLFGDDYSTLVKDAPKYKDKLREVACFRVYEEMLWARKLRFKGLKRLATLARMAREDYETEQAMRNPGEIPEV</sequence>
<accession>A0ABC8XRU8</accession>
<evidence type="ECO:0000313" key="3">
    <source>
        <dbReference type="Proteomes" id="UP001497457"/>
    </source>
</evidence>
<feature type="region of interest" description="Disordered" evidence="1">
    <location>
        <begin position="1"/>
        <end position="44"/>
    </location>
</feature>
<dbReference type="PANTHER" id="PTHR10894:SF12">
    <property type="entry name" value="OS06G0355900 PROTEIN"/>
    <property type="match status" value="1"/>
</dbReference>
<dbReference type="Proteomes" id="UP001497457">
    <property type="component" value="Chromosome 15b"/>
</dbReference>
<dbReference type="InterPro" id="IPR045056">
    <property type="entry name" value="Nop56/Nop58"/>
</dbReference>
<protein>
    <recommendedName>
        <fullName evidence="4">Nucleolar protein 58/56 N-terminal domain-containing protein</fullName>
    </recommendedName>
</protein>
<reference evidence="2 3" key="2">
    <citation type="submission" date="2024-10" db="EMBL/GenBank/DDBJ databases">
        <authorList>
            <person name="Ryan C."/>
        </authorList>
    </citation>
    <scope>NUCLEOTIDE SEQUENCE [LARGE SCALE GENOMIC DNA]</scope>
</reference>
<organism evidence="2 3">
    <name type="scientific">Urochloa decumbens</name>
    <dbReference type="NCBI Taxonomy" id="240449"/>
    <lineage>
        <taxon>Eukaryota</taxon>
        <taxon>Viridiplantae</taxon>
        <taxon>Streptophyta</taxon>
        <taxon>Embryophyta</taxon>
        <taxon>Tracheophyta</taxon>
        <taxon>Spermatophyta</taxon>
        <taxon>Magnoliopsida</taxon>
        <taxon>Liliopsida</taxon>
        <taxon>Poales</taxon>
        <taxon>Poaceae</taxon>
        <taxon>PACMAD clade</taxon>
        <taxon>Panicoideae</taxon>
        <taxon>Panicodae</taxon>
        <taxon>Paniceae</taxon>
        <taxon>Melinidinae</taxon>
        <taxon>Urochloa</taxon>
    </lineage>
</organism>
<dbReference type="PANTHER" id="PTHR10894">
    <property type="entry name" value="NUCLEOLAR PROTEIN 5 NUCLEOLAR PROTEIN NOP5 NOP58"/>
    <property type="match status" value="1"/>
</dbReference>
<evidence type="ECO:0008006" key="4">
    <source>
        <dbReference type="Google" id="ProtNLM"/>
    </source>
</evidence>
<proteinExistence type="predicted"/>
<name>A0ABC8XRU8_9POAL</name>
<evidence type="ECO:0000313" key="2">
    <source>
        <dbReference type="EMBL" id="CAL4930211.1"/>
    </source>
</evidence>
<keyword evidence="3" id="KW-1185">Reference proteome</keyword>